<evidence type="ECO:0000256" key="3">
    <source>
        <dbReference type="ARBA" id="ARBA00022729"/>
    </source>
</evidence>
<comment type="subcellular location">
    <subcellularLocation>
        <location evidence="1">Virion</location>
    </subcellularLocation>
</comment>
<feature type="domain" description="Sushi" evidence="7">
    <location>
        <begin position="81"/>
        <end position="141"/>
    </location>
</feature>
<dbReference type="Pfam" id="PF00084">
    <property type="entry name" value="Sushi"/>
    <property type="match status" value="4"/>
</dbReference>
<accession>A0AAN9CFJ9</accession>
<dbReference type="InterPro" id="IPR035976">
    <property type="entry name" value="Sushi/SCR/CCP_sf"/>
</dbReference>
<proteinExistence type="predicted"/>
<evidence type="ECO:0000313" key="9">
    <source>
        <dbReference type="Proteomes" id="UP001364617"/>
    </source>
</evidence>
<evidence type="ECO:0000256" key="4">
    <source>
        <dbReference type="ARBA" id="ARBA00023157"/>
    </source>
</evidence>
<organism evidence="8 9">
    <name type="scientific">Phoxinus phoxinus</name>
    <name type="common">Eurasian minnow</name>
    <dbReference type="NCBI Taxonomy" id="58324"/>
    <lineage>
        <taxon>Eukaryota</taxon>
        <taxon>Metazoa</taxon>
        <taxon>Chordata</taxon>
        <taxon>Craniata</taxon>
        <taxon>Vertebrata</taxon>
        <taxon>Euteleostomi</taxon>
        <taxon>Actinopterygii</taxon>
        <taxon>Neopterygii</taxon>
        <taxon>Teleostei</taxon>
        <taxon>Ostariophysi</taxon>
        <taxon>Cypriniformes</taxon>
        <taxon>Leuciscidae</taxon>
        <taxon>Phoxininae</taxon>
        <taxon>Phoxinus</taxon>
    </lineage>
</organism>
<feature type="disulfide bond" evidence="5">
    <location>
        <begin position="112"/>
        <end position="139"/>
    </location>
</feature>
<sequence>MRVPVKLFGFVFWLFSLNCAQCQECLQEDITYENKEPVAKASYNDGETVKVNCMAGYTGMYRLTCEKGTWKTVAERPCAKKKCSHPGDTENGDFKFTEGSEFVFGATVLYTCKKGFEMASRINQRTCRAEGWDNTLPVCEAVKCPAIHTNGGLTASGNTDEGSYGDVIHFECVSTDKKIDGSSGIHCTETGEWSDSVPTCKEITCTAPDILDGYVVEKRQEYQKDAILKYGCFKGFKLKEGIPRCSKFGWTLKPECDEVTCEFKSTTFGVKKITPEGKTIFRAGERVEITCAEKYWIFFTKVTTKSFKCQDNGKWDYEPACQDIRCEVPHDQHVSSSYFSGDMKFGAKKYYSCMSGYDKMAAEATCTRDGWTPKPLCVVKMCAAPNIANAKIVGEQRPKYNINSSLGLNQSSLYKSPVLPSLNGQAYCSALKSVGYHQT</sequence>
<dbReference type="SUPFAM" id="SSF57535">
    <property type="entry name" value="Complement control module/SCR domain"/>
    <property type="match status" value="5"/>
</dbReference>
<feature type="domain" description="Sushi" evidence="7">
    <location>
        <begin position="324"/>
        <end position="379"/>
    </location>
</feature>
<keyword evidence="3 6" id="KW-0732">Signal</keyword>
<dbReference type="Gene3D" id="2.10.70.10">
    <property type="entry name" value="Complement Module, domain 1"/>
    <property type="match status" value="5"/>
</dbReference>
<gene>
    <name evidence="8" type="ORF">R3I93_017760</name>
</gene>
<feature type="disulfide bond" evidence="5">
    <location>
        <begin position="144"/>
        <end position="187"/>
    </location>
</feature>
<dbReference type="InterPro" id="IPR000436">
    <property type="entry name" value="Sushi_SCR_CCP_dom"/>
</dbReference>
<evidence type="ECO:0000313" key="8">
    <source>
        <dbReference type="EMBL" id="KAK7134443.1"/>
    </source>
</evidence>
<evidence type="ECO:0000256" key="6">
    <source>
        <dbReference type="SAM" id="SignalP"/>
    </source>
</evidence>
<feature type="domain" description="Sushi" evidence="7">
    <location>
        <begin position="23"/>
        <end position="80"/>
    </location>
</feature>
<feature type="domain" description="Sushi" evidence="7">
    <location>
        <begin position="203"/>
        <end position="258"/>
    </location>
</feature>
<dbReference type="AlphaFoldDB" id="A0AAN9CFJ9"/>
<reference evidence="8 9" key="1">
    <citation type="submission" date="2024-02" db="EMBL/GenBank/DDBJ databases">
        <title>Chromosome-level genome assembly of the Eurasian Minnow (Phoxinus phoxinus).</title>
        <authorList>
            <person name="Oriowo T.O."/>
            <person name="Martin S."/>
            <person name="Stange M."/>
            <person name="Chrysostomakis Y."/>
            <person name="Brown T."/>
            <person name="Winkler S."/>
            <person name="Kukowka S."/>
            <person name="Myers E.W."/>
            <person name="Bohne A."/>
        </authorList>
    </citation>
    <scope>NUCLEOTIDE SEQUENCE [LARGE SCALE GENOMIC DNA]</scope>
    <source>
        <strain evidence="8">ZFMK-TIS-60720</strain>
        <tissue evidence="8">Whole Organism</tissue>
    </source>
</reference>
<evidence type="ECO:0000259" key="7">
    <source>
        <dbReference type="PROSITE" id="PS50923"/>
    </source>
</evidence>
<dbReference type="PANTHER" id="PTHR45785:SF2">
    <property type="entry name" value="COMPLEMENT FACTOR H-RELATED"/>
    <property type="match status" value="1"/>
</dbReference>
<keyword evidence="2 5" id="KW-0768">Sushi</keyword>
<evidence type="ECO:0000256" key="1">
    <source>
        <dbReference type="ARBA" id="ARBA00004328"/>
    </source>
</evidence>
<feature type="signal peptide" evidence="6">
    <location>
        <begin position="1"/>
        <end position="22"/>
    </location>
</feature>
<keyword evidence="4 5" id="KW-1015">Disulfide bond</keyword>
<evidence type="ECO:0000256" key="5">
    <source>
        <dbReference type="PROSITE-ProRule" id="PRU00302"/>
    </source>
</evidence>
<dbReference type="EMBL" id="JAYKXH010000019">
    <property type="protein sequence ID" value="KAK7134443.1"/>
    <property type="molecule type" value="Genomic_DNA"/>
</dbReference>
<dbReference type="SMART" id="SM00032">
    <property type="entry name" value="CCP"/>
    <property type="match status" value="6"/>
</dbReference>
<protein>
    <recommendedName>
        <fullName evidence="7">Sushi domain-containing protein</fullName>
    </recommendedName>
</protein>
<dbReference type="CDD" id="cd00033">
    <property type="entry name" value="CCP"/>
    <property type="match status" value="2"/>
</dbReference>
<feature type="domain" description="Sushi" evidence="7">
    <location>
        <begin position="142"/>
        <end position="202"/>
    </location>
</feature>
<evidence type="ECO:0000256" key="2">
    <source>
        <dbReference type="ARBA" id="ARBA00022659"/>
    </source>
</evidence>
<keyword evidence="9" id="KW-1185">Reference proteome</keyword>
<dbReference type="InterPro" id="IPR051503">
    <property type="entry name" value="ComplSys_Reg/VirEntry_Med"/>
</dbReference>
<comment type="caution">
    <text evidence="8">The sequence shown here is derived from an EMBL/GenBank/DDBJ whole genome shotgun (WGS) entry which is preliminary data.</text>
</comment>
<comment type="caution">
    <text evidence="5">Lacks conserved residue(s) required for the propagation of feature annotation.</text>
</comment>
<feature type="domain" description="Sushi" evidence="7">
    <location>
        <begin position="259"/>
        <end position="323"/>
    </location>
</feature>
<dbReference type="PANTHER" id="PTHR45785">
    <property type="entry name" value="COMPLEMENT FACTOR H-RELATED"/>
    <property type="match status" value="1"/>
</dbReference>
<name>A0AAN9CFJ9_9TELE</name>
<feature type="chain" id="PRO_5042962237" description="Sushi domain-containing protein" evidence="6">
    <location>
        <begin position="23"/>
        <end position="439"/>
    </location>
</feature>
<dbReference type="Proteomes" id="UP001364617">
    <property type="component" value="Unassembled WGS sequence"/>
</dbReference>
<dbReference type="PROSITE" id="PS50923">
    <property type="entry name" value="SUSHI"/>
    <property type="match status" value="6"/>
</dbReference>